<evidence type="ECO:0000256" key="1">
    <source>
        <dbReference type="SAM" id="Phobius"/>
    </source>
</evidence>
<keyword evidence="3" id="KW-1185">Reference proteome</keyword>
<accession>A0AAW0VZW0</accession>
<sequence>MVLKASTIKATPFTTFLLLVMIFVVVVFFQAAPSSQPHNSNDTNVWNDHSQQTFARQMRELQEGHQRTLMLLNKLFCEANLVLPSGGFCLDKDKLIVGWNYYWSAKLCAALETLFGSSTVADLGAGLGHYGRCFLRNTEGILVHPNTEDIDYINKEYHNKMEEAGLNGTSQVIKSWNGWDGAANIDEFTRGKIAYVDLSSPVNLGGPFDWVMSLEVGEHIPQSGEKNFLDNLVKHACVGVVLSWAVLGQPGHGHVNCHSNDYIRKEML</sequence>
<dbReference type="AlphaFoldDB" id="A0AAW0VZW0"/>
<name>A0AAW0VZW0_CHEQU</name>
<proteinExistence type="predicted"/>
<evidence type="ECO:0008006" key="4">
    <source>
        <dbReference type="Google" id="ProtNLM"/>
    </source>
</evidence>
<keyword evidence="1" id="KW-0472">Membrane</keyword>
<protein>
    <recommendedName>
        <fullName evidence="4">Methyltransferase</fullName>
    </recommendedName>
</protein>
<comment type="caution">
    <text evidence="2">The sequence shown here is derived from an EMBL/GenBank/DDBJ whole genome shotgun (WGS) entry which is preliminary data.</text>
</comment>
<gene>
    <name evidence="2" type="ORF">OTU49_012271</name>
</gene>
<dbReference type="Proteomes" id="UP001445076">
    <property type="component" value="Unassembled WGS sequence"/>
</dbReference>
<dbReference type="Gene3D" id="3.40.50.150">
    <property type="entry name" value="Vaccinia Virus protein VP39"/>
    <property type="match status" value="1"/>
</dbReference>
<dbReference type="SUPFAM" id="SSF53335">
    <property type="entry name" value="S-adenosyl-L-methionine-dependent methyltransferases"/>
    <property type="match status" value="1"/>
</dbReference>
<feature type="transmembrane region" description="Helical" evidence="1">
    <location>
        <begin position="12"/>
        <end position="32"/>
    </location>
</feature>
<reference evidence="2 3" key="1">
    <citation type="journal article" date="2024" name="BMC Genomics">
        <title>Genome assembly of redclaw crayfish (Cherax quadricarinatus) provides insights into its immune adaptation and hypoxia tolerance.</title>
        <authorList>
            <person name="Liu Z."/>
            <person name="Zheng J."/>
            <person name="Li H."/>
            <person name="Fang K."/>
            <person name="Wang S."/>
            <person name="He J."/>
            <person name="Zhou D."/>
            <person name="Weng S."/>
            <person name="Chi M."/>
            <person name="Gu Z."/>
            <person name="He J."/>
            <person name="Li F."/>
            <person name="Wang M."/>
        </authorList>
    </citation>
    <scope>NUCLEOTIDE SEQUENCE [LARGE SCALE GENOMIC DNA]</scope>
    <source>
        <strain evidence="2">ZL_2023a</strain>
    </source>
</reference>
<dbReference type="EMBL" id="JARKIK010000095">
    <property type="protein sequence ID" value="KAK8722554.1"/>
    <property type="molecule type" value="Genomic_DNA"/>
</dbReference>
<evidence type="ECO:0000313" key="3">
    <source>
        <dbReference type="Proteomes" id="UP001445076"/>
    </source>
</evidence>
<feature type="non-terminal residue" evidence="2">
    <location>
        <position position="268"/>
    </location>
</feature>
<dbReference type="InterPro" id="IPR029063">
    <property type="entry name" value="SAM-dependent_MTases_sf"/>
</dbReference>
<evidence type="ECO:0000313" key="2">
    <source>
        <dbReference type="EMBL" id="KAK8722554.1"/>
    </source>
</evidence>
<organism evidence="2 3">
    <name type="scientific">Cherax quadricarinatus</name>
    <name type="common">Australian red claw crayfish</name>
    <dbReference type="NCBI Taxonomy" id="27406"/>
    <lineage>
        <taxon>Eukaryota</taxon>
        <taxon>Metazoa</taxon>
        <taxon>Ecdysozoa</taxon>
        <taxon>Arthropoda</taxon>
        <taxon>Crustacea</taxon>
        <taxon>Multicrustacea</taxon>
        <taxon>Malacostraca</taxon>
        <taxon>Eumalacostraca</taxon>
        <taxon>Eucarida</taxon>
        <taxon>Decapoda</taxon>
        <taxon>Pleocyemata</taxon>
        <taxon>Astacidea</taxon>
        <taxon>Parastacoidea</taxon>
        <taxon>Parastacidae</taxon>
        <taxon>Cherax</taxon>
    </lineage>
</organism>
<keyword evidence="1" id="KW-0812">Transmembrane</keyword>
<keyword evidence="1" id="KW-1133">Transmembrane helix</keyword>